<dbReference type="RefSeq" id="WP_302244857.1">
    <property type="nucleotide sequence ID" value="NZ_JAULJQ010000012.1"/>
</dbReference>
<feature type="transmembrane region" description="Helical" evidence="5">
    <location>
        <begin position="229"/>
        <end position="247"/>
    </location>
</feature>
<evidence type="ECO:0000313" key="7">
    <source>
        <dbReference type="Proteomes" id="UP001171111"/>
    </source>
</evidence>
<evidence type="ECO:0000256" key="3">
    <source>
        <dbReference type="ARBA" id="ARBA00022989"/>
    </source>
</evidence>
<feature type="transmembrane region" description="Helical" evidence="5">
    <location>
        <begin position="6"/>
        <end position="37"/>
    </location>
</feature>
<feature type="transmembrane region" description="Helical" evidence="5">
    <location>
        <begin position="198"/>
        <end position="217"/>
    </location>
</feature>
<name>A0ABT8T8J7_9BACT</name>
<dbReference type="Proteomes" id="UP001171111">
    <property type="component" value="Unassembled WGS sequence"/>
</dbReference>
<keyword evidence="4 5" id="KW-0472">Membrane</keyword>
<feature type="transmembrane region" description="Helical" evidence="5">
    <location>
        <begin position="102"/>
        <end position="120"/>
    </location>
</feature>
<reference evidence="6 7" key="1">
    <citation type="submission" date="2023-06" db="EMBL/GenBank/DDBJ databases">
        <title>Campylobacter magnum sp. nov., isolated from cecal contents of domestic pigs (Sus scrofa domesticus).</title>
        <authorList>
            <person name="Papic B."/>
            <person name="Gruntar I."/>
        </authorList>
    </citation>
    <scope>NUCLEOTIDE SEQUENCE [LARGE SCALE GENOMIC DNA]</scope>
    <source>
        <strain evidence="7">34484-21</strain>
    </source>
</reference>
<proteinExistence type="inferred from homology"/>
<feature type="transmembrane region" description="Helical" evidence="5">
    <location>
        <begin position="44"/>
        <end position="62"/>
    </location>
</feature>
<feature type="transmembrane region" description="Helical" evidence="5">
    <location>
        <begin position="74"/>
        <end position="95"/>
    </location>
</feature>
<protein>
    <recommendedName>
        <fullName evidence="5">Probable membrane transporter protein</fullName>
    </recommendedName>
</protein>
<dbReference type="Pfam" id="PF01925">
    <property type="entry name" value="TauE"/>
    <property type="match status" value="1"/>
</dbReference>
<evidence type="ECO:0000256" key="4">
    <source>
        <dbReference type="ARBA" id="ARBA00023136"/>
    </source>
</evidence>
<dbReference type="InterPro" id="IPR051598">
    <property type="entry name" value="TSUP/Inactive_protease-like"/>
</dbReference>
<evidence type="ECO:0000256" key="5">
    <source>
        <dbReference type="RuleBase" id="RU363041"/>
    </source>
</evidence>
<comment type="subcellular location">
    <subcellularLocation>
        <location evidence="5">Cell membrane</location>
        <topology evidence="5">Multi-pass membrane protein</topology>
    </subcellularLocation>
    <subcellularLocation>
        <location evidence="1">Membrane</location>
        <topology evidence="1">Multi-pass membrane protein</topology>
    </subcellularLocation>
</comment>
<dbReference type="PANTHER" id="PTHR43701:SF2">
    <property type="entry name" value="MEMBRANE TRANSPORTER PROTEIN YJNA-RELATED"/>
    <property type="match status" value="1"/>
</dbReference>
<feature type="transmembrane region" description="Helical" evidence="5">
    <location>
        <begin position="171"/>
        <end position="192"/>
    </location>
</feature>
<keyword evidence="2 5" id="KW-0812">Transmembrane</keyword>
<organism evidence="6 7">
    <name type="scientific">Campylobacter magnus</name>
    <dbReference type="NCBI Taxonomy" id="3026462"/>
    <lineage>
        <taxon>Bacteria</taxon>
        <taxon>Pseudomonadati</taxon>
        <taxon>Campylobacterota</taxon>
        <taxon>Epsilonproteobacteria</taxon>
        <taxon>Campylobacterales</taxon>
        <taxon>Campylobacteraceae</taxon>
        <taxon>Campylobacter</taxon>
    </lineage>
</organism>
<evidence type="ECO:0000256" key="2">
    <source>
        <dbReference type="ARBA" id="ARBA00022692"/>
    </source>
</evidence>
<dbReference type="PANTHER" id="PTHR43701">
    <property type="entry name" value="MEMBRANE TRANSPORTER PROTEIN MJ0441-RELATED"/>
    <property type="match status" value="1"/>
</dbReference>
<feature type="transmembrane region" description="Helical" evidence="5">
    <location>
        <begin position="132"/>
        <end position="164"/>
    </location>
</feature>
<dbReference type="EMBL" id="JAULJQ010000012">
    <property type="protein sequence ID" value="MDO2410074.1"/>
    <property type="molecule type" value="Genomic_DNA"/>
</dbReference>
<gene>
    <name evidence="6" type="ORF">Q2362_08245</name>
</gene>
<evidence type="ECO:0000313" key="6">
    <source>
        <dbReference type="EMBL" id="MDO2410074.1"/>
    </source>
</evidence>
<evidence type="ECO:0000256" key="1">
    <source>
        <dbReference type="ARBA" id="ARBA00004141"/>
    </source>
</evidence>
<accession>A0ABT8T8J7</accession>
<keyword evidence="3 5" id="KW-1133">Transmembrane helix</keyword>
<dbReference type="InterPro" id="IPR002781">
    <property type="entry name" value="TM_pro_TauE-like"/>
</dbReference>
<sequence length="249" mass="26692">MFESLYILPFVGVFVGFISGFFGIGGGAILVPVLLAFGYDIKSAIADATMLMLTAAIFGSYFNYKRAKYELRGAIILGLGAAFGSLFSGFIVEAVPELALKITLACVIAFNFYRLLRINIHENTGDVNIPEIWLFIIGAVIAAFAISIGMGGAVFLTPLLVGVLGVDIKKAISLGLFFVIFSSFGGFVSMSYNGLIDYKIGAILSVGGLVGVYFGTLAHHKIEKHKQKLALMGLNIITFSLVMRSIFLS</sequence>
<keyword evidence="5" id="KW-1003">Cell membrane</keyword>
<comment type="caution">
    <text evidence="6">The sequence shown here is derived from an EMBL/GenBank/DDBJ whole genome shotgun (WGS) entry which is preliminary data.</text>
</comment>
<keyword evidence="7" id="KW-1185">Reference proteome</keyword>
<comment type="similarity">
    <text evidence="5">Belongs to the 4-toluene sulfonate uptake permease (TSUP) (TC 2.A.102) family.</text>
</comment>